<reference evidence="2 3" key="1">
    <citation type="journal article" date="2016" name="Nat. Commun.">
        <title>Thousands of microbial genomes shed light on interconnected biogeochemical processes in an aquifer system.</title>
        <authorList>
            <person name="Anantharaman K."/>
            <person name="Brown C.T."/>
            <person name="Hug L.A."/>
            <person name="Sharon I."/>
            <person name="Castelle C.J."/>
            <person name="Probst A.J."/>
            <person name="Thomas B.C."/>
            <person name="Singh A."/>
            <person name="Wilkins M.J."/>
            <person name="Karaoz U."/>
            <person name="Brodie E.L."/>
            <person name="Williams K.H."/>
            <person name="Hubbard S.S."/>
            <person name="Banfield J.F."/>
        </authorList>
    </citation>
    <scope>NUCLEOTIDE SEQUENCE [LARGE SCALE GENOMIC DNA]</scope>
</reference>
<dbReference type="STRING" id="1802315.A3F51_03380"/>
<comment type="caution">
    <text evidence="2">The sequence shown here is derived from an EMBL/GenBank/DDBJ whole genome shotgun (WGS) entry which is preliminary data.</text>
</comment>
<evidence type="ECO:0000313" key="3">
    <source>
        <dbReference type="Proteomes" id="UP000178089"/>
    </source>
</evidence>
<keyword evidence="1" id="KW-0175">Coiled coil</keyword>
<protein>
    <submittedName>
        <fullName evidence="2">Uncharacterized protein</fullName>
    </submittedName>
</protein>
<organism evidence="2 3">
    <name type="scientific">Candidatus Taylorbacteria bacterium RIFCSPHIGHO2_12_FULL_45_16</name>
    <dbReference type="NCBI Taxonomy" id="1802315"/>
    <lineage>
        <taxon>Bacteria</taxon>
        <taxon>Candidatus Tayloriibacteriota</taxon>
    </lineage>
</organism>
<evidence type="ECO:0000256" key="1">
    <source>
        <dbReference type="SAM" id="Coils"/>
    </source>
</evidence>
<dbReference type="EMBL" id="MHRT01000001">
    <property type="protein sequence ID" value="OHA29740.1"/>
    <property type="molecule type" value="Genomic_DNA"/>
</dbReference>
<dbReference type="AlphaFoldDB" id="A0A1G2N0Z3"/>
<name>A0A1G2N0Z3_9BACT</name>
<sequence length="584" mass="63838">MNIHSIRIRIITLTILIAILVSPLGFIPNKKAQALAVPNTCALFDFYCIMDNWKEFVGNRLAVLITNQIIQRMTASIVNWINTGFQGSPAFLTNPEGFFLDVADQITGELIDKTGALSQLCSPFSFDIRLNIALNQSSSYNKRYECTLSRVIGNTQNAIATAGQNSGINLYGDADGATLGNFINGDFSQGGWEGFLAYTIEPQNNPIGAYLLANSDLQSRIAEKQDSVNSDLNRGQGFLSWPKCTDVTSGYLSATEDELGPKFGLNTSDIRNLQQTGTGATGYTALGKGTSIKKTVDKDNKVKYESCEVQTPGSVIASTLFNQADTGREKLVSVKTISDSIDAITGALVNQMLTQGLAALSNRGSGVGGNSQSYLTQLYDESYNQNSFEVVSARDRSLSTSNSVITIAENNITAYNRSLALLNDTKNRYLTASVCFVNKINQLQNFDTVRRSYGEKMTQGISLVITRNIDPLIASTTEKKISTQNQLNMYKNSTSGTTNSYIPGLTGSDITAGFSRLEMAVNNTTQTTQSVLEDSNNIEQRSQSIEETVKDLNRDAQIFQNRCNQFPNLIIQPETFKNNLLSSY</sequence>
<feature type="coiled-coil region" evidence="1">
    <location>
        <begin position="535"/>
        <end position="562"/>
    </location>
</feature>
<gene>
    <name evidence="2" type="ORF">A3F51_03380</name>
</gene>
<proteinExistence type="predicted"/>
<accession>A0A1G2N0Z3</accession>
<evidence type="ECO:0000313" key="2">
    <source>
        <dbReference type="EMBL" id="OHA29740.1"/>
    </source>
</evidence>
<dbReference type="Proteomes" id="UP000178089">
    <property type="component" value="Unassembled WGS sequence"/>
</dbReference>